<dbReference type="EMBL" id="HBGY01028014">
    <property type="protein sequence ID" value="CAD9602987.1"/>
    <property type="molecule type" value="Transcribed_RNA"/>
</dbReference>
<evidence type="ECO:0000256" key="3">
    <source>
        <dbReference type="ARBA" id="ARBA00011233"/>
    </source>
</evidence>
<evidence type="ECO:0000256" key="7">
    <source>
        <dbReference type="ARBA" id="ARBA00023157"/>
    </source>
</evidence>
<comment type="similarity">
    <text evidence="2">Belongs to the fucolectin family.</text>
</comment>
<keyword evidence="7" id="KW-1015">Disulfide bond</keyword>
<dbReference type="SMART" id="SM00607">
    <property type="entry name" value="FTP"/>
    <property type="match status" value="1"/>
</dbReference>
<evidence type="ECO:0000256" key="2">
    <source>
        <dbReference type="ARBA" id="ARBA00010147"/>
    </source>
</evidence>
<dbReference type="SUPFAM" id="SSF49785">
    <property type="entry name" value="Galactose-binding domain-like"/>
    <property type="match status" value="2"/>
</dbReference>
<evidence type="ECO:0000256" key="8">
    <source>
        <dbReference type="SAM" id="SignalP"/>
    </source>
</evidence>
<comment type="function">
    <text evidence="1">Acts as a defensive agent. Recognizes blood group fucosylated oligosaccharides including A, B, H and Lewis B-type antigens. Does not recognize Lewis A antigen and has low affinity for monovalent haptens.</text>
</comment>
<dbReference type="InterPro" id="IPR051941">
    <property type="entry name" value="BG_Antigen-Binding_Lectin"/>
</dbReference>
<dbReference type="Gene3D" id="2.60.120.260">
    <property type="entry name" value="Galactose-binding domain-like"/>
    <property type="match status" value="2"/>
</dbReference>
<proteinExistence type="inferred from homology"/>
<dbReference type="GO" id="GO:0042806">
    <property type="term" value="F:fucose binding"/>
    <property type="evidence" value="ECO:0007669"/>
    <property type="project" value="UniProtKB-ARBA"/>
</dbReference>
<dbReference type="PROSITE" id="PS51257">
    <property type="entry name" value="PROKAR_LIPOPROTEIN"/>
    <property type="match status" value="1"/>
</dbReference>
<evidence type="ECO:0000256" key="4">
    <source>
        <dbReference type="ARBA" id="ARBA00022723"/>
    </source>
</evidence>
<keyword evidence="5" id="KW-0430">Lectin</keyword>
<evidence type="ECO:0000256" key="6">
    <source>
        <dbReference type="ARBA" id="ARBA00022837"/>
    </source>
</evidence>
<protein>
    <recommendedName>
        <fullName evidence="9">Fucolectin tachylectin-4 pentraxin-1 domain-containing protein</fullName>
    </recommendedName>
</protein>
<dbReference type="GO" id="GO:0046872">
    <property type="term" value="F:metal ion binding"/>
    <property type="evidence" value="ECO:0007669"/>
    <property type="project" value="UniProtKB-KW"/>
</dbReference>
<keyword evidence="6" id="KW-0106">Calcium</keyword>
<accession>A0A7S2PJA3</accession>
<dbReference type="InterPro" id="IPR008979">
    <property type="entry name" value="Galactose-bd-like_sf"/>
</dbReference>
<reference evidence="10" key="1">
    <citation type="submission" date="2021-01" db="EMBL/GenBank/DDBJ databases">
        <authorList>
            <person name="Corre E."/>
            <person name="Pelletier E."/>
            <person name="Niang G."/>
            <person name="Scheremetjew M."/>
            <person name="Finn R."/>
            <person name="Kale V."/>
            <person name="Holt S."/>
            <person name="Cochrane G."/>
            <person name="Meng A."/>
            <person name="Brown T."/>
            <person name="Cohen L."/>
        </authorList>
    </citation>
    <scope>NUCLEOTIDE SEQUENCE</scope>
    <source>
        <strain evidence="10">B650</strain>
    </source>
</reference>
<dbReference type="GO" id="GO:0001868">
    <property type="term" value="P:regulation of complement activation, lectin pathway"/>
    <property type="evidence" value="ECO:0007669"/>
    <property type="project" value="UniProtKB-ARBA"/>
</dbReference>
<dbReference type="InterPro" id="IPR006585">
    <property type="entry name" value="FTP1"/>
</dbReference>
<keyword evidence="8" id="KW-0732">Signal</keyword>
<evidence type="ECO:0000259" key="9">
    <source>
        <dbReference type="SMART" id="SM00607"/>
    </source>
</evidence>
<keyword evidence="4" id="KW-0479">Metal-binding</keyword>
<dbReference type="Pfam" id="PF22633">
    <property type="entry name" value="F5_F8_type_C_2"/>
    <property type="match status" value="1"/>
</dbReference>
<feature type="signal peptide" evidence="8">
    <location>
        <begin position="1"/>
        <end position="22"/>
    </location>
</feature>
<dbReference type="AlphaFoldDB" id="A0A7S2PJA3"/>
<dbReference type="PANTHER" id="PTHR45713">
    <property type="entry name" value="FTP DOMAIN-CONTAINING PROTEIN"/>
    <property type="match status" value="1"/>
</dbReference>
<comment type="subunit">
    <text evidence="3">Homotrimer.</text>
</comment>
<dbReference type="GO" id="GO:0010185">
    <property type="term" value="P:regulation of cellular defense response"/>
    <property type="evidence" value="ECO:0007669"/>
    <property type="project" value="UniProtKB-ARBA"/>
</dbReference>
<feature type="domain" description="Fucolectin tachylectin-4 pentraxin-1" evidence="9">
    <location>
        <begin position="706"/>
        <end position="848"/>
    </location>
</feature>
<name>A0A7S2PJA3_9STRA</name>
<sequence>MMIQIPRPVLLAILLPTVATQAQTATACIKGGGYEFTFDGACDKENFIAAFEDTIFDDPLLKSAGCTNSVEEELAALLGDADLDAGIKATCKAAQDAKHVITLDRVPNDVGGTFVSDYYNGGTRWNTETETLQYPSDGTTPEQVLKRYAADVDSYYDHARREPFVWPNELPQFNLDECELKSAQCCWPQDRQANDNNGNCAKAYDDNCVDKDPGDNTDLCMVDLSYAPENNFVDASGYTFFPGDNNNGEGPIHCHGFAWANDDMDYYTRYKANNLFYVSMYDHMYKRGYVRNIAGAPMCGCVEKMPIVSRADCTQMNVKEKYSFKKNDGTGFTGTLRETTLEFQACQGANSKNNDLEAFYQQLVDDDKITTTQQKVFKKYIVGNNNCQSTINEFIELKGYTQGFTNDKSTWKYIIGLGSLEEDNTIYDGMQVNAMFENAPYPIVRRVCMDCKSTHEDIYYRRLTPLPIDFDMLNLLVGDWVDKDNVMGVDFELYSTFHDAIDDNKSNRWTFCNFNDPAIGFPRDCGPTQNASGQYVSLTRGHGRGHVAFFVPTNDGFVYDKTKNLALGRDTTQWSIFHGCVASRAVDGTTIGIYAWNTIAHTHRQATPFISVHLGGLTKVNDVYIWGRIDGSRDQLSNFKVDLLEGPMAGKVVATKTVPGQAAVKNYFDFGGEVGSTIRITLLGTNYLSLAEVKVYGEHVDESKLMSNVALGKPTSQSSTVYGGVSSRAVDNNVDPWWHAGGVTHTGHDTNPWWKVDLEGEFEVEYVNIINRGDCCWGRMKNVNVDLLDFNGDVVTTKNIAKVPRGYADEKSSLSFDGTLASSVRVWIDTGTSKTNLHMTEVQVWGRQYKK</sequence>
<dbReference type="PANTHER" id="PTHR45713:SF6">
    <property type="entry name" value="F5_8 TYPE C DOMAIN-CONTAINING PROTEIN"/>
    <property type="match status" value="1"/>
</dbReference>
<organism evidence="10">
    <name type="scientific">Leptocylindrus danicus</name>
    <dbReference type="NCBI Taxonomy" id="163516"/>
    <lineage>
        <taxon>Eukaryota</taxon>
        <taxon>Sar</taxon>
        <taxon>Stramenopiles</taxon>
        <taxon>Ochrophyta</taxon>
        <taxon>Bacillariophyta</taxon>
        <taxon>Coscinodiscophyceae</taxon>
        <taxon>Chaetocerotophycidae</taxon>
        <taxon>Leptocylindrales</taxon>
        <taxon>Leptocylindraceae</taxon>
        <taxon>Leptocylindrus</taxon>
    </lineage>
</organism>
<evidence type="ECO:0000256" key="1">
    <source>
        <dbReference type="ARBA" id="ARBA00002219"/>
    </source>
</evidence>
<gene>
    <name evidence="10" type="ORF">LDAN0321_LOCUS17327</name>
</gene>
<feature type="chain" id="PRO_5031260558" description="Fucolectin tachylectin-4 pentraxin-1 domain-containing protein" evidence="8">
    <location>
        <begin position="23"/>
        <end position="851"/>
    </location>
</feature>
<evidence type="ECO:0000256" key="5">
    <source>
        <dbReference type="ARBA" id="ARBA00022734"/>
    </source>
</evidence>
<evidence type="ECO:0000313" key="10">
    <source>
        <dbReference type="EMBL" id="CAD9602987.1"/>
    </source>
</evidence>